<dbReference type="OrthoDB" id="3763466at2759"/>
<name>A0A6G1JEF5_9PLEO</name>
<sequence length="382" mass="44854">MQLDNSRINRRLEDVKKQLRKLHYIQRELQEEQDCLIEGDDLSDTIKTYSQVATFDIAERMQTKLPRELRDIITRQVWDPSLQGHLRPTLYEDDLARIFRTKCPGRPCECLRDVKNLNPWLNPACVGPAAALESAEMVYRLIVGMYADSPEMINYQLYADPFHVGFTPLPVIDNFTIEINIDYHFRKQRRSREAAHKNKDKEAYSFLDTLAEAVENLLKIPKKRGFTLDITLEQRYIRPNVLTEVLKVLKPAIEEFDKEEADIDMRFVYHNEKGTRDPKQAKFVWDLSDVYERSDEDWQAELSAALDLTPWVLKRHRTYSGGDRIGFNPRTDCDKRDSREVWADVEAGLEDDEEDPRWTKEAAMLVKTAVKPKVRRSSRRKY</sequence>
<protein>
    <submittedName>
        <fullName evidence="1">Uncharacterized protein</fullName>
    </submittedName>
</protein>
<keyword evidence="2" id="KW-1185">Reference proteome</keyword>
<reference evidence="1" key="1">
    <citation type="journal article" date="2020" name="Stud. Mycol.">
        <title>101 Dothideomycetes genomes: a test case for predicting lifestyles and emergence of pathogens.</title>
        <authorList>
            <person name="Haridas S."/>
            <person name="Albert R."/>
            <person name="Binder M."/>
            <person name="Bloem J."/>
            <person name="Labutti K."/>
            <person name="Salamov A."/>
            <person name="Andreopoulos B."/>
            <person name="Baker S."/>
            <person name="Barry K."/>
            <person name="Bills G."/>
            <person name="Bluhm B."/>
            <person name="Cannon C."/>
            <person name="Castanera R."/>
            <person name="Culley D."/>
            <person name="Daum C."/>
            <person name="Ezra D."/>
            <person name="Gonzalez J."/>
            <person name="Henrissat B."/>
            <person name="Kuo A."/>
            <person name="Liang C."/>
            <person name="Lipzen A."/>
            <person name="Lutzoni F."/>
            <person name="Magnuson J."/>
            <person name="Mondo S."/>
            <person name="Nolan M."/>
            <person name="Ohm R."/>
            <person name="Pangilinan J."/>
            <person name="Park H.-J."/>
            <person name="Ramirez L."/>
            <person name="Alfaro M."/>
            <person name="Sun H."/>
            <person name="Tritt A."/>
            <person name="Yoshinaga Y."/>
            <person name="Zwiers L.-H."/>
            <person name="Turgeon B."/>
            <person name="Goodwin S."/>
            <person name="Spatafora J."/>
            <person name="Crous P."/>
            <person name="Grigoriev I."/>
        </authorList>
    </citation>
    <scope>NUCLEOTIDE SEQUENCE</scope>
    <source>
        <strain evidence="1">CBS 122367</strain>
    </source>
</reference>
<gene>
    <name evidence="1" type="ORF">K458DRAFT_154052</name>
</gene>
<evidence type="ECO:0000313" key="2">
    <source>
        <dbReference type="Proteomes" id="UP000799291"/>
    </source>
</evidence>
<proteinExistence type="predicted"/>
<dbReference type="EMBL" id="MU005573">
    <property type="protein sequence ID" value="KAF2688856.1"/>
    <property type="molecule type" value="Genomic_DNA"/>
</dbReference>
<dbReference type="AlphaFoldDB" id="A0A6G1JEF5"/>
<organism evidence="1 2">
    <name type="scientific">Lentithecium fluviatile CBS 122367</name>
    <dbReference type="NCBI Taxonomy" id="1168545"/>
    <lineage>
        <taxon>Eukaryota</taxon>
        <taxon>Fungi</taxon>
        <taxon>Dikarya</taxon>
        <taxon>Ascomycota</taxon>
        <taxon>Pezizomycotina</taxon>
        <taxon>Dothideomycetes</taxon>
        <taxon>Pleosporomycetidae</taxon>
        <taxon>Pleosporales</taxon>
        <taxon>Massarineae</taxon>
        <taxon>Lentitheciaceae</taxon>
        <taxon>Lentithecium</taxon>
    </lineage>
</organism>
<dbReference type="Proteomes" id="UP000799291">
    <property type="component" value="Unassembled WGS sequence"/>
</dbReference>
<evidence type="ECO:0000313" key="1">
    <source>
        <dbReference type="EMBL" id="KAF2688856.1"/>
    </source>
</evidence>
<accession>A0A6G1JEF5</accession>